<comment type="catalytic activity">
    <reaction evidence="25">
        <text>1,3-dihexadecanoyl-2-(9Z-octadecenoyl)glycerol + H2O = 1-hexadecanoyl-2-(9Z-octadecenoyl)-glycerol + hexadecanoate + H(+)</text>
        <dbReference type="Rhea" id="RHEA:40979"/>
        <dbReference type="ChEBI" id="CHEBI:7896"/>
        <dbReference type="ChEBI" id="CHEBI:15377"/>
        <dbReference type="ChEBI" id="CHEBI:15378"/>
        <dbReference type="ChEBI" id="CHEBI:75585"/>
        <dbReference type="ChEBI" id="CHEBI:75688"/>
    </reaction>
    <physiologicalReaction direction="left-to-right" evidence="25">
        <dbReference type="Rhea" id="RHEA:40980"/>
    </physiologicalReaction>
</comment>
<comment type="catalytic activity">
    <reaction evidence="24">
        <text>1-hexadecanoyl-2-(9Z)-octadecenoyl-3-octadecanoyl-sn-glycerol + H2O = 2-(9Z-octadecenoyl)-3-octadecanoyl-sn-glycerol + hexadecanoate + H(+)</text>
        <dbReference type="Rhea" id="RHEA:41107"/>
        <dbReference type="ChEBI" id="CHEBI:7896"/>
        <dbReference type="ChEBI" id="CHEBI:15377"/>
        <dbReference type="ChEBI" id="CHEBI:15378"/>
        <dbReference type="ChEBI" id="CHEBI:75558"/>
        <dbReference type="ChEBI" id="CHEBI:77623"/>
    </reaction>
    <physiologicalReaction direction="left-to-right" evidence="24">
        <dbReference type="Rhea" id="RHEA:41108"/>
    </physiologicalReaction>
</comment>
<evidence type="ECO:0000256" key="30">
    <source>
        <dbReference type="ARBA" id="ARBA00048049"/>
    </source>
</evidence>
<keyword evidence="7" id="KW-1003">Cell membrane</keyword>
<evidence type="ECO:0000256" key="12">
    <source>
        <dbReference type="ARBA" id="ARBA00022989"/>
    </source>
</evidence>
<comment type="catalytic activity">
    <reaction evidence="35">
        <text>1,2,3-tri-(9Z-octadecenoyl)-glycerol + H2O = di-(9Z)-octadecenoylglycerol + (9Z)-octadecenoate + H(+)</text>
        <dbReference type="Rhea" id="RHEA:38575"/>
        <dbReference type="ChEBI" id="CHEBI:15377"/>
        <dbReference type="ChEBI" id="CHEBI:15378"/>
        <dbReference type="ChEBI" id="CHEBI:30823"/>
        <dbReference type="ChEBI" id="CHEBI:53753"/>
        <dbReference type="ChEBI" id="CHEBI:75945"/>
    </reaction>
    <physiologicalReaction direction="left-to-right" evidence="35">
        <dbReference type="Rhea" id="RHEA:38576"/>
    </physiologicalReaction>
</comment>
<keyword evidence="12" id="KW-1133">Transmembrane helix</keyword>
<evidence type="ECO:0000256" key="20">
    <source>
        <dbReference type="ARBA" id="ARBA00031182"/>
    </source>
</evidence>
<keyword evidence="11" id="KW-0378">Hydrolase</keyword>
<comment type="function">
    <text evidence="23">Calcium-independent membrane-associated phospholipase that catalyzes complete diacylation of phospholipids by hydrolyzing both sn-1 and sn-2 fatty acyl chains attached to the glycerol backbone (phospholipase B activity). Has dual phospholipase and lysophospholipase activities toward diacylphospholipids. Preferentially cleaves sn-2 ester bonds over sn-1 bonds. Acts as a lipase toward glycerolipid substrates. Hydrolyzes fatty acyl chains of diacylglycerols with preference for the sn-2 position and of triacylglycerols with not positional selectivity. May also hydrolyze long chain retinyl esters such as retinyl palmitate. May contribute to digestion of dietary phospholipids, glycerolipids and retinoids, facilitating lipid absorption at the brush border.</text>
</comment>
<evidence type="ECO:0000256" key="6">
    <source>
        <dbReference type="ARBA" id="ARBA00015133"/>
    </source>
</evidence>
<evidence type="ECO:0000313" key="47">
    <source>
        <dbReference type="EnsemblMetazoa" id="SCAU004850-PA"/>
    </source>
</evidence>
<comment type="catalytic activity">
    <reaction evidence="40">
        <text>1,3-dihexadecanoyl-2-(9Z-octadecenoyl)glycerol + H2O = 1,3-dihexadecanoylglycerol + (9Z)-octadecenoate + H(+)</text>
        <dbReference type="Rhea" id="RHEA:40983"/>
        <dbReference type="ChEBI" id="CHEBI:15377"/>
        <dbReference type="ChEBI" id="CHEBI:15378"/>
        <dbReference type="ChEBI" id="CHEBI:30823"/>
        <dbReference type="ChEBI" id="CHEBI:75688"/>
        <dbReference type="ChEBI" id="CHEBI:77619"/>
    </reaction>
    <physiologicalReaction direction="left-to-right" evidence="40">
        <dbReference type="Rhea" id="RHEA:40984"/>
    </physiologicalReaction>
</comment>
<dbReference type="Pfam" id="PF00657">
    <property type="entry name" value="Lipase_GDSL"/>
    <property type="match status" value="1"/>
</dbReference>
<dbReference type="STRING" id="35570.A0A1I8P4Z4"/>
<dbReference type="EnsemblMetazoa" id="SCAU004850-RA">
    <property type="protein sequence ID" value="SCAU004850-PA"/>
    <property type="gene ID" value="SCAU004850"/>
</dbReference>
<evidence type="ECO:0000256" key="9">
    <source>
        <dbReference type="ARBA" id="ARBA00022729"/>
    </source>
</evidence>
<name>A0A1I8P4Z4_STOCA</name>
<evidence type="ECO:0000256" key="29">
    <source>
        <dbReference type="ARBA" id="ARBA00048015"/>
    </source>
</evidence>
<dbReference type="VEuPathDB" id="VectorBase:SCAU004850"/>
<comment type="catalytic activity">
    <reaction evidence="43">
        <text>1,2-dihexadecanoyl-sn-glycero-3-phosphocholine + 2 H2O = sn-glycerol 3-phosphocholine + 2 hexadecanoate + 2 H(+)</text>
        <dbReference type="Rhea" id="RHEA:40975"/>
        <dbReference type="ChEBI" id="CHEBI:7896"/>
        <dbReference type="ChEBI" id="CHEBI:15377"/>
        <dbReference type="ChEBI" id="CHEBI:15378"/>
        <dbReference type="ChEBI" id="CHEBI:16870"/>
        <dbReference type="ChEBI" id="CHEBI:72999"/>
    </reaction>
    <physiologicalReaction direction="left-to-right" evidence="43">
        <dbReference type="Rhea" id="RHEA:40976"/>
    </physiologicalReaction>
</comment>
<comment type="catalytic activity">
    <reaction evidence="26">
        <text>1-(9Z-octadecenoyl)-glycerol + H2O = glycerol + (9Z)-octadecenoate + H(+)</text>
        <dbReference type="Rhea" id="RHEA:38487"/>
        <dbReference type="ChEBI" id="CHEBI:15377"/>
        <dbReference type="ChEBI" id="CHEBI:15378"/>
        <dbReference type="ChEBI" id="CHEBI:17754"/>
        <dbReference type="ChEBI" id="CHEBI:30823"/>
        <dbReference type="ChEBI" id="CHEBI:75342"/>
    </reaction>
    <physiologicalReaction direction="left-to-right" evidence="26">
        <dbReference type="Rhea" id="RHEA:38488"/>
    </physiologicalReaction>
</comment>
<dbReference type="Proteomes" id="UP000095300">
    <property type="component" value="Unassembled WGS sequence"/>
</dbReference>
<evidence type="ECO:0000256" key="27">
    <source>
        <dbReference type="ARBA" id="ARBA00047459"/>
    </source>
</evidence>
<comment type="catalytic activity">
    <reaction evidence="33">
        <text>1-hexadecanoyl-2-(9Z,12Z-octadecadienoyl)-sn-glycero-3-phosphocholine + H2O = 2-(9Z,12Z-octadecadienoyl)-sn-glycero-3-phosphocholine + hexadecanoate + H(+)</text>
        <dbReference type="Rhea" id="RHEA:40971"/>
        <dbReference type="ChEBI" id="CHEBI:7896"/>
        <dbReference type="ChEBI" id="CHEBI:15377"/>
        <dbReference type="ChEBI" id="CHEBI:15378"/>
        <dbReference type="ChEBI" id="CHEBI:73002"/>
        <dbReference type="ChEBI" id="CHEBI:76084"/>
    </reaction>
    <physiologicalReaction direction="left-to-right" evidence="33">
        <dbReference type="Rhea" id="RHEA:40972"/>
    </physiologicalReaction>
</comment>
<evidence type="ECO:0000256" key="35">
    <source>
        <dbReference type="ARBA" id="ARBA00048386"/>
    </source>
</evidence>
<evidence type="ECO:0000313" key="48">
    <source>
        <dbReference type="Proteomes" id="UP000095300"/>
    </source>
</evidence>
<comment type="catalytic activity">
    <reaction evidence="17">
        <text>1-hexadecanoyl-2-(9Z,12Z-octadecadienoyl)-sn-glycero-3-phosphocholine + H2O = (9Z,12Z)-octadecadienoate + 1-hexadecanoyl-sn-glycero-3-phosphocholine + H(+)</text>
        <dbReference type="Rhea" id="RHEA:40811"/>
        <dbReference type="ChEBI" id="CHEBI:15377"/>
        <dbReference type="ChEBI" id="CHEBI:15378"/>
        <dbReference type="ChEBI" id="CHEBI:30245"/>
        <dbReference type="ChEBI" id="CHEBI:72998"/>
        <dbReference type="ChEBI" id="CHEBI:73002"/>
    </reaction>
    <physiologicalReaction direction="left-to-right" evidence="17">
        <dbReference type="Rhea" id="RHEA:40812"/>
    </physiologicalReaction>
</comment>
<dbReference type="GO" id="GO:0006644">
    <property type="term" value="P:phospholipid metabolic process"/>
    <property type="evidence" value="ECO:0007669"/>
    <property type="project" value="TreeGrafter"/>
</dbReference>
<dbReference type="GO" id="GO:0004806">
    <property type="term" value="F:triacylglycerol lipase activity"/>
    <property type="evidence" value="ECO:0007669"/>
    <property type="project" value="UniProtKB-EC"/>
</dbReference>
<keyword evidence="10" id="KW-0677">Repeat</keyword>
<evidence type="ECO:0000256" key="26">
    <source>
        <dbReference type="ARBA" id="ARBA00047438"/>
    </source>
</evidence>
<dbReference type="SUPFAM" id="SSF52266">
    <property type="entry name" value="SGNH hydrolase"/>
    <property type="match status" value="1"/>
</dbReference>
<evidence type="ECO:0000256" key="33">
    <source>
        <dbReference type="ARBA" id="ARBA00048362"/>
    </source>
</evidence>
<comment type="catalytic activity">
    <reaction evidence="37">
        <text>1-hexadecanoyl-2-(9Z-octadecenoyl)-sn-glycero-3-phosphoethanolamine + H2O = 1-hexadecanoyl-sn-glycero-3-phosphoethanolamine + (9Z)-octadecenoate + H(+)</text>
        <dbReference type="Rhea" id="RHEA:40911"/>
        <dbReference type="ChEBI" id="CHEBI:15377"/>
        <dbReference type="ChEBI" id="CHEBI:15378"/>
        <dbReference type="ChEBI" id="CHEBI:30823"/>
        <dbReference type="ChEBI" id="CHEBI:73004"/>
        <dbReference type="ChEBI" id="CHEBI:73007"/>
    </reaction>
    <physiologicalReaction direction="left-to-right" evidence="37">
        <dbReference type="Rhea" id="RHEA:40912"/>
    </physiologicalReaction>
</comment>
<comment type="catalytic activity">
    <reaction evidence="34">
        <text>1-octadecanoyl-2-(9Z,12Z)-octadecadienoyl-sn-glycerol + H2O = 1-octadecanoyl-sn-glycerol + (9Z,12Z)-octadecadienoate + H(+)</text>
        <dbReference type="Rhea" id="RHEA:40927"/>
        <dbReference type="ChEBI" id="CHEBI:15377"/>
        <dbReference type="ChEBI" id="CHEBI:15378"/>
        <dbReference type="ChEBI" id="CHEBI:30245"/>
        <dbReference type="ChEBI" id="CHEBI:75550"/>
        <dbReference type="ChEBI" id="CHEBI:77097"/>
    </reaction>
    <physiologicalReaction direction="left-to-right" evidence="34">
        <dbReference type="Rhea" id="RHEA:40928"/>
    </physiologicalReaction>
</comment>
<evidence type="ECO:0000256" key="8">
    <source>
        <dbReference type="ARBA" id="ARBA00022692"/>
    </source>
</evidence>
<dbReference type="InterPro" id="IPR008265">
    <property type="entry name" value="Lipase_GDSL_AS"/>
</dbReference>
<evidence type="ECO:0000256" key="2">
    <source>
        <dbReference type="ARBA" id="ARBA00009979"/>
    </source>
</evidence>
<evidence type="ECO:0000256" key="14">
    <source>
        <dbReference type="ARBA" id="ARBA00023136"/>
    </source>
</evidence>
<comment type="catalytic activity">
    <reaction evidence="45">
        <text>2-(9Z-octadecenoyl)-glycerol + H2O = glycerol + (9Z)-octadecenoate + H(+)</text>
        <dbReference type="Rhea" id="RHEA:38491"/>
        <dbReference type="ChEBI" id="CHEBI:15377"/>
        <dbReference type="ChEBI" id="CHEBI:15378"/>
        <dbReference type="ChEBI" id="CHEBI:17754"/>
        <dbReference type="ChEBI" id="CHEBI:30823"/>
        <dbReference type="ChEBI" id="CHEBI:73990"/>
    </reaction>
    <physiologicalReaction direction="left-to-right" evidence="45">
        <dbReference type="Rhea" id="RHEA:38492"/>
    </physiologicalReaction>
</comment>
<accession>A0A1I8P4Z4</accession>
<comment type="similarity">
    <text evidence="2">Belongs to the 'GDSL' lipolytic enzyme family. Phospholipase B1 subfamily.</text>
</comment>
<evidence type="ECO:0000256" key="34">
    <source>
        <dbReference type="ARBA" id="ARBA00048374"/>
    </source>
</evidence>
<comment type="catalytic activity">
    <reaction evidence="44">
        <text>1,3-di-(9Z-octadecenoyl)-glycerol + H2O = 1-(9Z-octadecenoyl)-glycerol + (9Z)-octadecenoate + H(+)</text>
        <dbReference type="Rhea" id="RHEA:39939"/>
        <dbReference type="ChEBI" id="CHEBI:15377"/>
        <dbReference type="ChEBI" id="CHEBI:15378"/>
        <dbReference type="ChEBI" id="CHEBI:30823"/>
        <dbReference type="ChEBI" id="CHEBI:75342"/>
        <dbReference type="ChEBI" id="CHEBI:75735"/>
    </reaction>
    <physiologicalReaction direction="left-to-right" evidence="44">
        <dbReference type="Rhea" id="RHEA:39940"/>
    </physiologicalReaction>
</comment>
<keyword evidence="13" id="KW-0443">Lipid metabolism</keyword>
<dbReference type="EC" id="3.1.1.3" evidence="5"/>
<evidence type="ECO:0000256" key="41">
    <source>
        <dbReference type="ARBA" id="ARBA00048872"/>
    </source>
</evidence>
<evidence type="ECO:0000256" key="31">
    <source>
        <dbReference type="ARBA" id="ARBA00048058"/>
    </source>
</evidence>
<dbReference type="InterPro" id="IPR038885">
    <property type="entry name" value="PLB1"/>
</dbReference>
<evidence type="ECO:0000256" key="46">
    <source>
        <dbReference type="SAM" id="SignalP"/>
    </source>
</evidence>
<reference evidence="47" key="1">
    <citation type="submission" date="2020-05" db="UniProtKB">
        <authorList>
            <consortium name="EnsemblMetazoa"/>
        </authorList>
    </citation>
    <scope>IDENTIFICATION</scope>
    <source>
        <strain evidence="47">USDA</strain>
    </source>
</reference>
<dbReference type="PANTHER" id="PTHR21325">
    <property type="entry name" value="PHOSPHOLIPASE B, PLB1"/>
    <property type="match status" value="1"/>
</dbReference>
<evidence type="ECO:0000256" key="19">
    <source>
        <dbReference type="ARBA" id="ARBA00029723"/>
    </source>
</evidence>
<dbReference type="PANTHER" id="PTHR21325:SF31">
    <property type="entry name" value="GH22081P-RELATED"/>
    <property type="match status" value="1"/>
</dbReference>
<dbReference type="InterPro" id="IPR035547">
    <property type="entry name" value="Phospholipase_B"/>
</dbReference>
<evidence type="ECO:0000256" key="16">
    <source>
        <dbReference type="ARBA" id="ARBA00023369"/>
    </source>
</evidence>
<evidence type="ECO:0000256" key="4">
    <source>
        <dbReference type="ARBA" id="ARBA00013278"/>
    </source>
</evidence>
<evidence type="ECO:0000256" key="3">
    <source>
        <dbReference type="ARBA" id="ARBA00013274"/>
    </source>
</evidence>
<comment type="catalytic activity">
    <reaction evidence="27">
        <text>1-hexadecanoyl-2-(9Z)-octadecenoyl-3-octadecanoyl-sn-glycerol + H2O = 1-hexadecanoyl-2-(9Z-octadecenoyl)-sn-glycerol + octadecanoate + H(+)</text>
        <dbReference type="Rhea" id="RHEA:41111"/>
        <dbReference type="ChEBI" id="CHEBI:15377"/>
        <dbReference type="ChEBI" id="CHEBI:15378"/>
        <dbReference type="ChEBI" id="CHEBI:25629"/>
        <dbReference type="ChEBI" id="CHEBI:75466"/>
        <dbReference type="ChEBI" id="CHEBI:77623"/>
    </reaction>
    <physiologicalReaction direction="left-to-right" evidence="27">
        <dbReference type="Rhea" id="RHEA:41112"/>
    </physiologicalReaction>
</comment>
<evidence type="ECO:0000256" key="44">
    <source>
        <dbReference type="ARBA" id="ARBA00049372"/>
    </source>
</evidence>
<evidence type="ECO:0000256" key="1">
    <source>
        <dbReference type="ARBA" id="ARBA00004247"/>
    </source>
</evidence>
<keyword evidence="14" id="KW-0472">Membrane</keyword>
<comment type="subcellular location">
    <subcellularLocation>
        <location evidence="1">Apical cell membrane</location>
        <topology evidence="1">Single-pass type I membrane protein</topology>
    </subcellularLocation>
</comment>
<evidence type="ECO:0000256" key="25">
    <source>
        <dbReference type="ARBA" id="ARBA00047363"/>
    </source>
</evidence>
<evidence type="ECO:0000256" key="23">
    <source>
        <dbReference type="ARBA" id="ARBA00045916"/>
    </source>
</evidence>
<comment type="catalytic activity">
    <reaction evidence="18">
        <text>a 1,2-diacyl-sn-glycero-3-phosphocholine + H2O = a 1-acyl-sn-glycero-3-phosphocholine + a fatty acid + H(+)</text>
        <dbReference type="Rhea" id="RHEA:15801"/>
        <dbReference type="ChEBI" id="CHEBI:15377"/>
        <dbReference type="ChEBI" id="CHEBI:15378"/>
        <dbReference type="ChEBI" id="CHEBI:28868"/>
        <dbReference type="ChEBI" id="CHEBI:57643"/>
        <dbReference type="ChEBI" id="CHEBI:58168"/>
        <dbReference type="EC" id="3.1.1.4"/>
    </reaction>
    <physiologicalReaction direction="left-to-right" evidence="18">
        <dbReference type="Rhea" id="RHEA:15802"/>
    </physiologicalReaction>
</comment>
<gene>
    <name evidence="47" type="primary">106092445</name>
</gene>
<evidence type="ECO:0000256" key="15">
    <source>
        <dbReference type="ARBA" id="ARBA00023264"/>
    </source>
</evidence>
<evidence type="ECO:0000256" key="40">
    <source>
        <dbReference type="ARBA" id="ARBA00048869"/>
    </source>
</evidence>
<dbReference type="GO" id="GO:0004622">
    <property type="term" value="F:phosphatidylcholine lysophospholipase activity"/>
    <property type="evidence" value="ECO:0007669"/>
    <property type="project" value="UniProtKB-EC"/>
</dbReference>
<dbReference type="EC" id="3.1.1.4" evidence="4"/>
<evidence type="ECO:0000256" key="39">
    <source>
        <dbReference type="ARBA" id="ARBA00048699"/>
    </source>
</evidence>
<feature type="signal peptide" evidence="46">
    <location>
        <begin position="1"/>
        <end position="22"/>
    </location>
</feature>
<evidence type="ECO:0000256" key="7">
    <source>
        <dbReference type="ARBA" id="ARBA00022475"/>
    </source>
</evidence>
<evidence type="ECO:0000256" key="11">
    <source>
        <dbReference type="ARBA" id="ARBA00022801"/>
    </source>
</evidence>
<evidence type="ECO:0000256" key="21">
    <source>
        <dbReference type="ARBA" id="ARBA00031485"/>
    </source>
</evidence>
<keyword evidence="8" id="KW-0812">Transmembrane</keyword>
<dbReference type="GO" id="GO:0004623">
    <property type="term" value="F:phospholipase A2 activity"/>
    <property type="evidence" value="ECO:0007669"/>
    <property type="project" value="UniProtKB-EC"/>
</dbReference>
<comment type="catalytic activity">
    <reaction evidence="41">
        <text>1-O-hexadecyl-2-(9Z)-octadecenoyl-sn-glycero-3-phosphocholine + H2O = 1-O-hexadecyl-sn-glycero-3-phosphocholine + (9Z)-octadecenoate + H(+)</text>
        <dbReference type="Rhea" id="RHEA:40915"/>
        <dbReference type="ChEBI" id="CHEBI:15377"/>
        <dbReference type="ChEBI" id="CHEBI:15378"/>
        <dbReference type="ChEBI" id="CHEBI:30823"/>
        <dbReference type="ChEBI" id="CHEBI:34112"/>
        <dbReference type="ChEBI" id="CHEBI:64496"/>
    </reaction>
    <physiologicalReaction direction="left-to-right" evidence="41">
        <dbReference type="Rhea" id="RHEA:40916"/>
    </physiologicalReaction>
</comment>
<evidence type="ECO:0000256" key="28">
    <source>
        <dbReference type="ARBA" id="ARBA00048011"/>
    </source>
</evidence>
<evidence type="ECO:0000256" key="42">
    <source>
        <dbReference type="ARBA" id="ARBA00048939"/>
    </source>
</evidence>
<comment type="catalytic activity">
    <reaction evidence="31">
        <text>1,2-di-(9Z-octadecenoyl)-sn-glycero-3-phosphocholine + H2O = 1-(9Z-octadecenoyl)-sn-glycero-3-phosphocholine + (9Z)-octadecenoate + H(+)</text>
        <dbReference type="Rhea" id="RHEA:40923"/>
        <dbReference type="ChEBI" id="CHEBI:15377"/>
        <dbReference type="ChEBI" id="CHEBI:15378"/>
        <dbReference type="ChEBI" id="CHEBI:28610"/>
        <dbReference type="ChEBI" id="CHEBI:30823"/>
        <dbReference type="ChEBI" id="CHEBI:74669"/>
    </reaction>
    <physiologicalReaction direction="left-to-right" evidence="31">
        <dbReference type="Rhea" id="RHEA:40924"/>
    </physiologicalReaction>
</comment>
<evidence type="ECO:0000256" key="37">
    <source>
        <dbReference type="ARBA" id="ARBA00048613"/>
    </source>
</evidence>
<comment type="catalytic activity">
    <reaction evidence="39">
        <text>1-hexadecanoyl-2-(9Z-octadecenoyl)-sn-glycero-3-phosphocholine + H2O = 1-hexadecanoyl-sn-glycero-3-phosphocholine + (9Z)-octadecenoate + H(+)</text>
        <dbReference type="Rhea" id="RHEA:38779"/>
        <dbReference type="ChEBI" id="CHEBI:15377"/>
        <dbReference type="ChEBI" id="CHEBI:15378"/>
        <dbReference type="ChEBI" id="CHEBI:30823"/>
        <dbReference type="ChEBI" id="CHEBI:72998"/>
        <dbReference type="ChEBI" id="CHEBI:73001"/>
    </reaction>
    <physiologicalReaction direction="left-to-right" evidence="39">
        <dbReference type="Rhea" id="RHEA:38780"/>
    </physiologicalReaction>
</comment>
<comment type="catalytic activity">
    <reaction evidence="42">
        <text>1-hexadecanoyl-2-(9Z)-octadecenoyl-3-octadecanoyl-sn-glycerol + H2O = 1-hexadecanoyl-3-octadecanoyl-sn-glycerol + (9Z)-octadecenoate + H(+)</text>
        <dbReference type="Rhea" id="RHEA:41103"/>
        <dbReference type="ChEBI" id="CHEBI:15377"/>
        <dbReference type="ChEBI" id="CHEBI:15378"/>
        <dbReference type="ChEBI" id="CHEBI:30823"/>
        <dbReference type="ChEBI" id="CHEBI:77623"/>
        <dbReference type="ChEBI" id="CHEBI:77624"/>
    </reaction>
    <physiologicalReaction direction="left-to-right" evidence="42">
        <dbReference type="Rhea" id="RHEA:41104"/>
    </physiologicalReaction>
</comment>
<comment type="catalytic activity">
    <reaction evidence="38">
        <text>1-hexadecanoyl-sn-glycero-3-phosphocholine + H2O = sn-glycerol 3-phosphocholine + hexadecanoate + H(+)</text>
        <dbReference type="Rhea" id="RHEA:40435"/>
        <dbReference type="ChEBI" id="CHEBI:7896"/>
        <dbReference type="ChEBI" id="CHEBI:15377"/>
        <dbReference type="ChEBI" id="CHEBI:15378"/>
        <dbReference type="ChEBI" id="CHEBI:16870"/>
        <dbReference type="ChEBI" id="CHEBI:72998"/>
    </reaction>
    <physiologicalReaction direction="left-to-right" evidence="38">
        <dbReference type="Rhea" id="RHEA:40436"/>
    </physiologicalReaction>
</comment>
<evidence type="ECO:0000256" key="43">
    <source>
        <dbReference type="ARBA" id="ARBA00049363"/>
    </source>
</evidence>
<comment type="catalytic activity">
    <reaction evidence="30">
        <text>a 1-O-alkyl-2-acyl-sn-glycero-3-phosphocholine + H2O = a 1-O-alkyl-sn-glycero-3-phosphocholine + a fatty acid + H(+)</text>
        <dbReference type="Rhea" id="RHEA:36231"/>
        <dbReference type="ChEBI" id="CHEBI:15377"/>
        <dbReference type="ChEBI" id="CHEBI:15378"/>
        <dbReference type="ChEBI" id="CHEBI:28868"/>
        <dbReference type="ChEBI" id="CHEBI:30909"/>
        <dbReference type="ChEBI" id="CHEBI:36702"/>
        <dbReference type="EC" id="3.1.1.4"/>
    </reaction>
    <physiologicalReaction direction="left-to-right" evidence="30">
        <dbReference type="Rhea" id="RHEA:36232"/>
    </physiologicalReaction>
</comment>
<keyword evidence="15" id="KW-1208">Phospholipid metabolism</keyword>
<evidence type="ECO:0000256" key="36">
    <source>
        <dbReference type="ARBA" id="ARBA00048454"/>
    </source>
</evidence>
<evidence type="ECO:0000256" key="10">
    <source>
        <dbReference type="ARBA" id="ARBA00022737"/>
    </source>
</evidence>
<comment type="catalytic activity">
    <reaction evidence="32">
        <text>1,2-dihexadecanoyl-sn-glycero-3-phosphocholine + H2O = 1-hexadecanoyl-sn-glycero-3-phosphocholine + hexadecanoate + H(+)</text>
        <dbReference type="Rhea" id="RHEA:41223"/>
        <dbReference type="ChEBI" id="CHEBI:7896"/>
        <dbReference type="ChEBI" id="CHEBI:15377"/>
        <dbReference type="ChEBI" id="CHEBI:15378"/>
        <dbReference type="ChEBI" id="CHEBI:72998"/>
        <dbReference type="ChEBI" id="CHEBI:72999"/>
    </reaction>
    <physiologicalReaction direction="left-to-right" evidence="32">
        <dbReference type="Rhea" id="RHEA:41224"/>
    </physiologicalReaction>
</comment>
<organism evidence="47 48">
    <name type="scientific">Stomoxys calcitrans</name>
    <name type="common">Stable fly</name>
    <name type="synonym">Conops calcitrans</name>
    <dbReference type="NCBI Taxonomy" id="35570"/>
    <lineage>
        <taxon>Eukaryota</taxon>
        <taxon>Metazoa</taxon>
        <taxon>Ecdysozoa</taxon>
        <taxon>Arthropoda</taxon>
        <taxon>Hexapoda</taxon>
        <taxon>Insecta</taxon>
        <taxon>Pterygota</taxon>
        <taxon>Neoptera</taxon>
        <taxon>Endopterygota</taxon>
        <taxon>Diptera</taxon>
        <taxon>Brachycera</taxon>
        <taxon>Muscomorpha</taxon>
        <taxon>Muscoidea</taxon>
        <taxon>Muscidae</taxon>
        <taxon>Stomoxys</taxon>
    </lineage>
</organism>
<dbReference type="EC" id="3.1.1.5" evidence="3"/>
<dbReference type="PROSITE" id="PS01098">
    <property type="entry name" value="LIPASE_GDSL_SER"/>
    <property type="match status" value="1"/>
</dbReference>
<feature type="chain" id="PRO_5009326017" description="Phospholipase B1, membrane-associated" evidence="46">
    <location>
        <begin position="23"/>
        <end position="443"/>
    </location>
</feature>
<sequence>MKSSAILTQALLLLLFCSICKGGFKNRNLDYLLTKSGIRKADFNLRAANDGNILVTNWDDGARKLIVLARRAFLKYSDHKWQHLYINNWKRGKIQRSRLAREFPCSLNGTKSAEIPTNVNSLRPGDIDVIAAIGDSLSAGNGMLSKTFINLLAEFRGMAFSGGGMADWRSTLTLPNILKMFNPNLYGFATANVLAIDREAHFNIAEPMIMSRDLLYQVQVFIQRLKTDPRVDMKRHWKLLTIFVGNLDVCFELCRNSDLWSKLRQHEVDLLDAFTLLRDTVPRLVVNLMPAPNMVTTLGQMRNVPLPCQAVHSFGCRCVFSESYNETHLRLASEYFTRWQAIDEYVAGLPAFQTDDFAILYQPLTANAILPRMGNGDIDLRFFSSDCFHFSQLGHAAIANGLWNNMLQAPGHKESIIREPFDWFVCPTAERPYIATLKNSIEY</sequence>
<dbReference type="GO" id="GO:0016324">
    <property type="term" value="C:apical plasma membrane"/>
    <property type="evidence" value="ECO:0007669"/>
    <property type="project" value="UniProtKB-SubCell"/>
</dbReference>
<proteinExistence type="inferred from homology"/>
<dbReference type="CDD" id="cd01824">
    <property type="entry name" value="Phospholipase_B_like"/>
    <property type="match status" value="1"/>
</dbReference>
<evidence type="ECO:0000256" key="32">
    <source>
        <dbReference type="ARBA" id="ARBA00048227"/>
    </source>
</evidence>
<protein>
    <recommendedName>
        <fullName evidence="6">Phospholipase B1, membrane-associated</fullName>
        <ecNumber evidence="5">3.1.1.3</ecNumber>
        <ecNumber evidence="4">3.1.1.4</ecNumber>
        <ecNumber evidence="3">3.1.1.5</ecNumber>
    </recommendedName>
    <alternativeName>
        <fullName evidence="19">Lysophospholipase</fullName>
    </alternativeName>
    <alternativeName>
        <fullName evidence="20">Phospholipase A2</fullName>
    </alternativeName>
    <alternativeName>
        <fullName evidence="22">Phospholipase B/lipase</fullName>
    </alternativeName>
    <alternativeName>
        <fullName evidence="21">Triacylglycerol lipase</fullName>
    </alternativeName>
</protein>
<evidence type="ECO:0000256" key="18">
    <source>
        <dbReference type="ARBA" id="ARBA00023422"/>
    </source>
</evidence>
<evidence type="ECO:0000256" key="22">
    <source>
        <dbReference type="ARBA" id="ARBA00033022"/>
    </source>
</evidence>
<evidence type="ECO:0000256" key="13">
    <source>
        <dbReference type="ARBA" id="ARBA00023098"/>
    </source>
</evidence>
<dbReference type="AlphaFoldDB" id="A0A1I8P4Z4"/>
<keyword evidence="9 46" id="KW-0732">Signal</keyword>
<comment type="catalytic activity">
    <reaction evidence="36">
        <text>a 1-acyl-sn-glycero-3-phosphocholine + H2O = sn-glycerol 3-phosphocholine + a fatty acid + H(+)</text>
        <dbReference type="Rhea" id="RHEA:15177"/>
        <dbReference type="ChEBI" id="CHEBI:15377"/>
        <dbReference type="ChEBI" id="CHEBI:15378"/>
        <dbReference type="ChEBI" id="CHEBI:16870"/>
        <dbReference type="ChEBI" id="CHEBI:28868"/>
        <dbReference type="ChEBI" id="CHEBI:58168"/>
        <dbReference type="EC" id="3.1.1.5"/>
    </reaction>
    <physiologicalReaction direction="left-to-right" evidence="36">
        <dbReference type="Rhea" id="RHEA:15178"/>
    </physiologicalReaction>
</comment>
<keyword evidence="48" id="KW-1185">Reference proteome</keyword>
<comment type="catalytic activity">
    <reaction evidence="29">
        <text>1-hexadecanoyl-2-(9Z-octadecenoyl)-sn-glycero-3-phospho-(1'-sn-glycerol) + H2O = 1-hexadecanoyl-sn-glycero-3-phospho-(1'-sn-glycerol) + (9Z)-octadecenoate + H(+)</text>
        <dbReference type="Rhea" id="RHEA:40919"/>
        <dbReference type="ChEBI" id="CHEBI:15377"/>
        <dbReference type="ChEBI" id="CHEBI:15378"/>
        <dbReference type="ChEBI" id="CHEBI:30823"/>
        <dbReference type="ChEBI" id="CHEBI:72841"/>
        <dbReference type="ChEBI" id="CHEBI:75158"/>
    </reaction>
    <physiologicalReaction direction="left-to-right" evidence="29">
        <dbReference type="Rhea" id="RHEA:40920"/>
    </physiologicalReaction>
</comment>
<dbReference type="OrthoDB" id="10265800at2759"/>
<evidence type="ECO:0000256" key="24">
    <source>
        <dbReference type="ARBA" id="ARBA00047324"/>
    </source>
</evidence>
<comment type="catalytic activity">
    <reaction evidence="16">
        <text>a triacylglycerol + H2O = a diacylglycerol + a fatty acid + H(+)</text>
        <dbReference type="Rhea" id="RHEA:12044"/>
        <dbReference type="ChEBI" id="CHEBI:15377"/>
        <dbReference type="ChEBI" id="CHEBI:15378"/>
        <dbReference type="ChEBI" id="CHEBI:17855"/>
        <dbReference type="ChEBI" id="CHEBI:18035"/>
        <dbReference type="ChEBI" id="CHEBI:28868"/>
        <dbReference type="EC" id="3.1.1.3"/>
    </reaction>
    <physiologicalReaction direction="left-to-right" evidence="16">
        <dbReference type="Rhea" id="RHEA:12045"/>
    </physiologicalReaction>
</comment>
<dbReference type="InterPro" id="IPR001087">
    <property type="entry name" value="GDSL"/>
</dbReference>
<evidence type="ECO:0000256" key="38">
    <source>
        <dbReference type="ARBA" id="ARBA00048656"/>
    </source>
</evidence>
<evidence type="ECO:0000256" key="45">
    <source>
        <dbReference type="ARBA" id="ARBA00049461"/>
    </source>
</evidence>
<evidence type="ECO:0000256" key="17">
    <source>
        <dbReference type="ARBA" id="ARBA00023408"/>
    </source>
</evidence>
<comment type="catalytic activity">
    <reaction evidence="28">
        <text>2,3-di-(9Z)-octadecenoyl-sn-glycerol + H2O = 3-(9Z-octadecenoyl)-sn-glycerol + (9Z)-octadecenoate + H(+)</text>
        <dbReference type="Rhea" id="RHEA:42604"/>
        <dbReference type="ChEBI" id="CHEBI:15377"/>
        <dbReference type="ChEBI" id="CHEBI:15378"/>
        <dbReference type="ChEBI" id="CHEBI:30823"/>
        <dbReference type="ChEBI" id="CHEBI:75824"/>
        <dbReference type="ChEBI" id="CHEBI:75938"/>
    </reaction>
    <physiologicalReaction direction="left-to-right" evidence="28">
        <dbReference type="Rhea" id="RHEA:42605"/>
    </physiologicalReaction>
</comment>
<evidence type="ECO:0000256" key="5">
    <source>
        <dbReference type="ARBA" id="ARBA00013279"/>
    </source>
</evidence>